<dbReference type="Proteomes" id="UP001156836">
    <property type="component" value="Unassembled WGS sequence"/>
</dbReference>
<proteinExistence type="predicted"/>
<keyword evidence="2" id="KW-0732">Signal</keyword>
<organism evidence="3 4">
    <name type="scientific">Chitiniphilus shinanonensis</name>
    <dbReference type="NCBI Taxonomy" id="553088"/>
    <lineage>
        <taxon>Bacteria</taxon>
        <taxon>Pseudomonadati</taxon>
        <taxon>Pseudomonadota</taxon>
        <taxon>Betaproteobacteria</taxon>
        <taxon>Neisseriales</taxon>
        <taxon>Chitinibacteraceae</taxon>
        <taxon>Chitiniphilus</taxon>
    </lineage>
</organism>
<name>A0ABQ6BRT9_9NEIS</name>
<evidence type="ECO:0000256" key="2">
    <source>
        <dbReference type="SAM" id="SignalP"/>
    </source>
</evidence>
<gene>
    <name evidence="3" type="ORF">GCM10007860_18500</name>
</gene>
<sequence>MFKKTLIATGALALVLGMQAQADNVAPEKADGSHNKDPQVEQAKKTPAERRAGIRKMAQESLNEIYNKYPEAKDQIAKAAGYAVFNTGSVQVIFLGAGGGDGVAVRNGKETFMKVAQAKAGLGLGAKNSRLVLVFTDKAAFDKFVNKGWAFEGQATAAAKAGDTGGGIAGATLIAPKVYGYQFTENGLTAEATVAAGKYYKDKELNQGK</sequence>
<protein>
    <recommendedName>
        <fullName evidence="5">Lipoprotein</fullName>
    </recommendedName>
</protein>
<evidence type="ECO:0000256" key="1">
    <source>
        <dbReference type="SAM" id="MobiDB-lite"/>
    </source>
</evidence>
<accession>A0ABQ6BRT9</accession>
<evidence type="ECO:0000313" key="3">
    <source>
        <dbReference type="EMBL" id="GLS04703.1"/>
    </source>
</evidence>
<comment type="caution">
    <text evidence="3">The sequence shown here is derived from an EMBL/GenBank/DDBJ whole genome shotgun (WGS) entry which is preliminary data.</text>
</comment>
<feature type="signal peptide" evidence="2">
    <location>
        <begin position="1"/>
        <end position="22"/>
    </location>
</feature>
<feature type="region of interest" description="Disordered" evidence="1">
    <location>
        <begin position="25"/>
        <end position="51"/>
    </location>
</feature>
<reference evidence="4" key="1">
    <citation type="journal article" date="2019" name="Int. J. Syst. Evol. Microbiol.">
        <title>The Global Catalogue of Microorganisms (GCM) 10K type strain sequencing project: providing services to taxonomists for standard genome sequencing and annotation.</title>
        <authorList>
            <consortium name="The Broad Institute Genomics Platform"/>
            <consortium name="The Broad Institute Genome Sequencing Center for Infectious Disease"/>
            <person name="Wu L."/>
            <person name="Ma J."/>
        </authorList>
    </citation>
    <scope>NUCLEOTIDE SEQUENCE [LARGE SCALE GENOMIC DNA]</scope>
    <source>
        <strain evidence="4">NBRC 104970</strain>
    </source>
</reference>
<feature type="compositionally biased region" description="Basic and acidic residues" evidence="1">
    <location>
        <begin position="26"/>
        <end position="51"/>
    </location>
</feature>
<evidence type="ECO:0008006" key="5">
    <source>
        <dbReference type="Google" id="ProtNLM"/>
    </source>
</evidence>
<keyword evidence="4" id="KW-1185">Reference proteome</keyword>
<dbReference type="RefSeq" id="WP_018747167.1">
    <property type="nucleotide sequence ID" value="NZ_BAABUF010000038.1"/>
</dbReference>
<feature type="chain" id="PRO_5045123142" description="Lipoprotein" evidence="2">
    <location>
        <begin position="23"/>
        <end position="209"/>
    </location>
</feature>
<evidence type="ECO:0000313" key="4">
    <source>
        <dbReference type="Proteomes" id="UP001156836"/>
    </source>
</evidence>
<dbReference type="EMBL" id="BSOZ01000024">
    <property type="protein sequence ID" value="GLS04703.1"/>
    <property type="molecule type" value="Genomic_DNA"/>
</dbReference>